<dbReference type="GO" id="GO:0003677">
    <property type="term" value="F:DNA binding"/>
    <property type="evidence" value="ECO:0007669"/>
    <property type="project" value="InterPro"/>
</dbReference>
<dbReference type="Pfam" id="PF04082">
    <property type="entry name" value="Fungal_trans"/>
    <property type="match status" value="1"/>
</dbReference>
<dbReference type="PANTHER" id="PTHR31001:SF49">
    <property type="entry name" value="ZN(II)2CYS6 TRANSCRIPTION FACTOR (EUROFUNG)"/>
    <property type="match status" value="1"/>
</dbReference>
<reference evidence="8" key="1">
    <citation type="journal article" date="2017" name="Genome Biol.">
        <title>Comparative genomics reveals high biological diversity and specific adaptations in the industrially and medically important fungal genus Aspergillus.</title>
        <authorList>
            <person name="de Vries R.P."/>
            <person name="Riley R."/>
            <person name="Wiebenga A."/>
            <person name="Aguilar-Osorio G."/>
            <person name="Amillis S."/>
            <person name="Uchima C.A."/>
            <person name="Anderluh G."/>
            <person name="Asadollahi M."/>
            <person name="Askin M."/>
            <person name="Barry K."/>
            <person name="Battaglia E."/>
            <person name="Bayram O."/>
            <person name="Benocci T."/>
            <person name="Braus-Stromeyer S.A."/>
            <person name="Caldana C."/>
            <person name="Canovas D."/>
            <person name="Cerqueira G.C."/>
            <person name="Chen F."/>
            <person name="Chen W."/>
            <person name="Choi C."/>
            <person name="Clum A."/>
            <person name="Dos Santos R.A."/>
            <person name="Damasio A.R."/>
            <person name="Diallinas G."/>
            <person name="Emri T."/>
            <person name="Fekete E."/>
            <person name="Flipphi M."/>
            <person name="Freyberg S."/>
            <person name="Gallo A."/>
            <person name="Gournas C."/>
            <person name="Habgood R."/>
            <person name="Hainaut M."/>
            <person name="Harispe M.L."/>
            <person name="Henrissat B."/>
            <person name="Hilden K.S."/>
            <person name="Hope R."/>
            <person name="Hossain A."/>
            <person name="Karabika E."/>
            <person name="Karaffa L."/>
            <person name="Karanyi Z."/>
            <person name="Krasevec N."/>
            <person name="Kuo A."/>
            <person name="Kusch H."/>
            <person name="LaButti K."/>
            <person name="Lagendijk E.L."/>
            <person name="Lapidus A."/>
            <person name="Levasseur A."/>
            <person name="Lindquist E."/>
            <person name="Lipzen A."/>
            <person name="Logrieco A.F."/>
            <person name="MacCabe A."/>
            <person name="Maekelae M.R."/>
            <person name="Malavazi I."/>
            <person name="Melin P."/>
            <person name="Meyer V."/>
            <person name="Mielnichuk N."/>
            <person name="Miskei M."/>
            <person name="Molnar A.P."/>
            <person name="Mule G."/>
            <person name="Ngan C.Y."/>
            <person name="Orejas M."/>
            <person name="Orosz E."/>
            <person name="Ouedraogo J.P."/>
            <person name="Overkamp K.M."/>
            <person name="Park H.-S."/>
            <person name="Perrone G."/>
            <person name="Piumi F."/>
            <person name="Punt P.J."/>
            <person name="Ram A.F."/>
            <person name="Ramon A."/>
            <person name="Rauscher S."/>
            <person name="Record E."/>
            <person name="Riano-Pachon D.M."/>
            <person name="Robert V."/>
            <person name="Roehrig J."/>
            <person name="Ruller R."/>
            <person name="Salamov A."/>
            <person name="Salih N.S."/>
            <person name="Samson R.A."/>
            <person name="Sandor E."/>
            <person name="Sanguinetti M."/>
            <person name="Schuetze T."/>
            <person name="Sepcic K."/>
            <person name="Shelest E."/>
            <person name="Sherlock G."/>
            <person name="Sophianopoulou V."/>
            <person name="Squina F.M."/>
            <person name="Sun H."/>
            <person name="Susca A."/>
            <person name="Todd R.B."/>
            <person name="Tsang A."/>
            <person name="Unkles S.E."/>
            <person name="van de Wiele N."/>
            <person name="van Rossen-Uffink D."/>
            <person name="Oliveira J.V."/>
            <person name="Vesth T.C."/>
            <person name="Visser J."/>
            <person name="Yu J.-H."/>
            <person name="Zhou M."/>
            <person name="Andersen M.R."/>
            <person name="Archer D.B."/>
            <person name="Baker S.E."/>
            <person name="Benoit I."/>
            <person name="Brakhage A.A."/>
            <person name="Braus G.H."/>
            <person name="Fischer R."/>
            <person name="Frisvad J.C."/>
            <person name="Goldman G.H."/>
            <person name="Houbraken J."/>
            <person name="Oakley B."/>
            <person name="Pocsi I."/>
            <person name="Scazzocchio C."/>
            <person name="Seiboth B."/>
            <person name="vanKuyk P.A."/>
            <person name="Wortman J."/>
            <person name="Dyer P.S."/>
            <person name="Grigoriev I.V."/>
        </authorList>
    </citation>
    <scope>NUCLEOTIDE SEQUENCE [LARGE SCALE GENOMIC DNA]</scope>
    <source>
        <strain evidence="8">CBS 506.65</strain>
    </source>
</reference>
<keyword evidence="5" id="KW-0175">Coiled coil</keyword>
<dbReference type="Proteomes" id="UP000184188">
    <property type="component" value="Unassembled WGS sequence"/>
</dbReference>
<evidence type="ECO:0000256" key="4">
    <source>
        <dbReference type="ARBA" id="ARBA00023242"/>
    </source>
</evidence>
<keyword evidence="4" id="KW-0539">Nucleus</keyword>
<evidence type="ECO:0000256" key="1">
    <source>
        <dbReference type="ARBA" id="ARBA00004123"/>
    </source>
</evidence>
<accession>A0A1L9SW66</accession>
<proteinExistence type="predicted"/>
<sequence length="643" mass="72184">MPTQSSPASLGRRRDQPVLSCSFCRGRKKTPCGSCVRRGNTEECIYGSSEQERRDANQQARQRVTRLENLVTQMRDQMREMEQNSRQVSGSTLCPPAEPSRISAASNLVPQEEDHIVNTVEKLSLTDDHAVYIGSSHWVTILEDVRDELFDDHSEHFTSRESTVFDASPSDNPPATRISLLSGHPSLSKEQMHPMIPPRKVVDRHVSHFFDTFDFAPCILHRGKFLTEYTTFWENPSAAPIMWVGLLFSTYRTLTIHCLIAGGYLRPSRYTIEILTLHFAVDQQMNLNTDTENWVLIGVIIRLGLRMGLHRDPSHWSNILPSEAEFRRRLWITLYHMDFFTSTQVGLPRTIKDSQCDVRPPANVFDDDLSFEHHEVPPERPLADPTPLSHIIQRQAIIKVAAEIYDATEAGPPSSAIVEMLSAKLDSAINSILGQSKHRSLETSIAETLKTILHQIFIDILINKGQEATRSTRLCIDTALAILEHQRRVDEETQPGGIMFGIRWQVASSLNHEFLQATMMLCLALSRFHEGHLGSTGSTSLHRQGEIIQALTMAKDLWKKDADRSVDARRAATAIASVLIQDLGFTEPIPGAAAPNYLGSFPSGQNMVMDPPFSTIDAEMIAFESLWDDLVTGSMEGNWAAMH</sequence>
<dbReference type="GO" id="GO:0005634">
    <property type="term" value="C:nucleus"/>
    <property type="evidence" value="ECO:0007669"/>
    <property type="project" value="UniProtKB-SubCell"/>
</dbReference>
<dbReference type="RefSeq" id="XP_022585950.1">
    <property type="nucleotide sequence ID" value="XM_022725409.1"/>
</dbReference>
<evidence type="ECO:0000259" key="6">
    <source>
        <dbReference type="SMART" id="SM00906"/>
    </source>
</evidence>
<evidence type="ECO:0000313" key="7">
    <source>
        <dbReference type="EMBL" id="OJJ51440.1"/>
    </source>
</evidence>
<organism evidence="7 8">
    <name type="scientific">Penicilliopsis zonata CBS 506.65</name>
    <dbReference type="NCBI Taxonomy" id="1073090"/>
    <lineage>
        <taxon>Eukaryota</taxon>
        <taxon>Fungi</taxon>
        <taxon>Dikarya</taxon>
        <taxon>Ascomycota</taxon>
        <taxon>Pezizomycotina</taxon>
        <taxon>Eurotiomycetes</taxon>
        <taxon>Eurotiomycetidae</taxon>
        <taxon>Eurotiales</taxon>
        <taxon>Aspergillaceae</taxon>
        <taxon>Penicilliopsis</taxon>
    </lineage>
</organism>
<dbReference type="EMBL" id="KV878336">
    <property type="protein sequence ID" value="OJJ51440.1"/>
    <property type="molecule type" value="Genomic_DNA"/>
</dbReference>
<dbReference type="OrthoDB" id="4934715at2759"/>
<dbReference type="GO" id="GO:0006351">
    <property type="term" value="P:DNA-templated transcription"/>
    <property type="evidence" value="ECO:0007669"/>
    <property type="project" value="InterPro"/>
</dbReference>
<evidence type="ECO:0000256" key="5">
    <source>
        <dbReference type="SAM" id="Coils"/>
    </source>
</evidence>
<dbReference type="VEuPathDB" id="FungiDB:ASPZODRAFT_148719"/>
<comment type="subcellular location">
    <subcellularLocation>
        <location evidence="1">Nucleus</location>
    </subcellularLocation>
</comment>
<dbReference type="CDD" id="cd12148">
    <property type="entry name" value="fungal_TF_MHR"/>
    <property type="match status" value="1"/>
</dbReference>
<keyword evidence="8" id="KW-1185">Reference proteome</keyword>
<feature type="coiled-coil region" evidence="5">
    <location>
        <begin position="57"/>
        <end position="87"/>
    </location>
</feature>
<dbReference type="GeneID" id="34611874"/>
<evidence type="ECO:0000313" key="8">
    <source>
        <dbReference type="Proteomes" id="UP000184188"/>
    </source>
</evidence>
<dbReference type="AlphaFoldDB" id="A0A1L9SW66"/>
<feature type="domain" description="Xylanolytic transcriptional activator regulatory" evidence="6">
    <location>
        <begin position="293"/>
        <end position="367"/>
    </location>
</feature>
<protein>
    <recommendedName>
        <fullName evidence="6">Xylanolytic transcriptional activator regulatory domain-containing protein</fullName>
    </recommendedName>
</protein>
<dbReference type="STRING" id="1073090.A0A1L9SW66"/>
<dbReference type="GO" id="GO:0008270">
    <property type="term" value="F:zinc ion binding"/>
    <property type="evidence" value="ECO:0007669"/>
    <property type="project" value="InterPro"/>
</dbReference>
<dbReference type="InterPro" id="IPR007219">
    <property type="entry name" value="XnlR_reg_dom"/>
</dbReference>
<dbReference type="PANTHER" id="PTHR31001">
    <property type="entry name" value="UNCHARACTERIZED TRANSCRIPTIONAL REGULATORY PROTEIN"/>
    <property type="match status" value="1"/>
</dbReference>
<keyword evidence="2" id="KW-0805">Transcription regulation</keyword>
<keyword evidence="3" id="KW-0804">Transcription</keyword>
<name>A0A1L9SW66_9EURO</name>
<gene>
    <name evidence="7" type="ORF">ASPZODRAFT_148719</name>
</gene>
<evidence type="ECO:0000256" key="3">
    <source>
        <dbReference type="ARBA" id="ARBA00023163"/>
    </source>
</evidence>
<dbReference type="SMART" id="SM00906">
    <property type="entry name" value="Fungal_trans"/>
    <property type="match status" value="1"/>
</dbReference>
<evidence type="ECO:0000256" key="2">
    <source>
        <dbReference type="ARBA" id="ARBA00023015"/>
    </source>
</evidence>
<dbReference type="InterPro" id="IPR050613">
    <property type="entry name" value="Sec_Metabolite_Reg"/>
</dbReference>